<name>A0A0E0KJK4_ORYPU</name>
<dbReference type="Pfam" id="PF12620">
    <property type="entry name" value="DUF3778"/>
    <property type="match status" value="1"/>
</dbReference>
<dbReference type="InterPro" id="IPR022256">
    <property type="entry name" value="DUF3778"/>
</dbReference>
<evidence type="ECO:0000313" key="4">
    <source>
        <dbReference type="Proteomes" id="UP000026962"/>
    </source>
</evidence>
<accession>A0A0E0KJK4</accession>
<feature type="domain" description="DUF3778" evidence="2">
    <location>
        <begin position="53"/>
        <end position="82"/>
    </location>
</feature>
<dbReference type="HOGENOM" id="CLU_1899595_0_0_1"/>
<dbReference type="Proteomes" id="UP000026962">
    <property type="component" value="Chromosome 3"/>
</dbReference>
<organism evidence="3">
    <name type="scientific">Oryza punctata</name>
    <name type="common">Red rice</name>
    <dbReference type="NCBI Taxonomy" id="4537"/>
    <lineage>
        <taxon>Eukaryota</taxon>
        <taxon>Viridiplantae</taxon>
        <taxon>Streptophyta</taxon>
        <taxon>Embryophyta</taxon>
        <taxon>Tracheophyta</taxon>
        <taxon>Spermatophyta</taxon>
        <taxon>Magnoliopsida</taxon>
        <taxon>Liliopsida</taxon>
        <taxon>Poales</taxon>
        <taxon>Poaceae</taxon>
        <taxon>BOP clade</taxon>
        <taxon>Oryzoideae</taxon>
        <taxon>Oryzeae</taxon>
        <taxon>Oryzinae</taxon>
        <taxon>Oryza</taxon>
    </lineage>
</organism>
<feature type="region of interest" description="Disordered" evidence="1">
    <location>
        <begin position="17"/>
        <end position="41"/>
    </location>
</feature>
<evidence type="ECO:0000313" key="3">
    <source>
        <dbReference type="EnsemblPlants" id="OPUNC03G32770.1"/>
    </source>
</evidence>
<dbReference type="AlphaFoldDB" id="A0A0E0KJK4"/>
<protein>
    <recommendedName>
        <fullName evidence="2">DUF3778 domain-containing protein</fullName>
    </recommendedName>
</protein>
<dbReference type="Gramene" id="OPUNC03G32770.1">
    <property type="protein sequence ID" value="OPUNC03G32770.1"/>
    <property type="gene ID" value="OPUNC03G32770"/>
</dbReference>
<keyword evidence="4" id="KW-1185">Reference proteome</keyword>
<proteinExistence type="predicted"/>
<reference evidence="3" key="2">
    <citation type="submission" date="2018-05" db="EMBL/GenBank/DDBJ databases">
        <title>OpunRS2 (Oryza punctata Reference Sequence Version 2).</title>
        <authorList>
            <person name="Zhang J."/>
            <person name="Kudrna D."/>
            <person name="Lee S."/>
            <person name="Talag J."/>
            <person name="Welchert J."/>
            <person name="Wing R.A."/>
        </authorList>
    </citation>
    <scope>NUCLEOTIDE SEQUENCE [LARGE SCALE GENOMIC DNA]</scope>
</reference>
<dbReference type="EnsemblPlants" id="OPUNC03G32770.1">
    <property type="protein sequence ID" value="OPUNC03G32770.1"/>
    <property type="gene ID" value="OPUNC03G32770"/>
</dbReference>
<reference evidence="3" key="1">
    <citation type="submission" date="2015-04" db="UniProtKB">
        <authorList>
            <consortium name="EnsemblPlants"/>
        </authorList>
    </citation>
    <scope>IDENTIFICATION</scope>
</reference>
<evidence type="ECO:0000259" key="2">
    <source>
        <dbReference type="Pfam" id="PF12620"/>
    </source>
</evidence>
<sequence length="134" mass="15062">MAAMNARRLWAGSWPGIETDWPSGETGELPPPSRRSSPPASFARRCSLSTGSLRFVVRFEIKLLKFNDELRGQPLLSLVMPTTKSTAQQQTFALCRYRGGNQRGLPVCLAVCTSKEAQDYSRFEDYNLRAMIME</sequence>
<evidence type="ECO:0000256" key="1">
    <source>
        <dbReference type="SAM" id="MobiDB-lite"/>
    </source>
</evidence>